<keyword evidence="4 8" id="KW-0812">Transmembrane</keyword>
<feature type="transmembrane region" description="Helical" evidence="8">
    <location>
        <begin position="137"/>
        <end position="154"/>
    </location>
</feature>
<evidence type="ECO:0000256" key="2">
    <source>
        <dbReference type="ARBA" id="ARBA00022475"/>
    </source>
</evidence>
<dbReference type="InterPro" id="IPR027561">
    <property type="entry name" value="Thauma_sortase"/>
</dbReference>
<gene>
    <name evidence="9" type="ORF">Nlim_0204</name>
</gene>
<evidence type="ECO:0000256" key="3">
    <source>
        <dbReference type="ARBA" id="ARBA00022670"/>
    </source>
</evidence>
<feature type="transmembrane region" description="Helical" evidence="8">
    <location>
        <begin position="203"/>
        <end position="225"/>
    </location>
</feature>
<dbReference type="PATRIC" id="fig|886738.10.peg.234"/>
<keyword evidence="6 8" id="KW-1133">Transmembrane helix</keyword>
<evidence type="ECO:0000256" key="1">
    <source>
        <dbReference type="ARBA" id="ARBA00004651"/>
    </source>
</evidence>
<comment type="caution">
    <text evidence="9">The sequence shown here is derived from an EMBL/GenBank/DDBJ whole genome shotgun (WGS) entry which is preliminary data.</text>
</comment>
<keyword evidence="2" id="KW-1003">Cell membrane</keyword>
<proteinExistence type="predicted"/>
<accession>F3KIA9</accession>
<dbReference type="GO" id="GO:0005886">
    <property type="term" value="C:plasma membrane"/>
    <property type="evidence" value="ECO:0007669"/>
    <property type="project" value="UniProtKB-SubCell"/>
</dbReference>
<evidence type="ECO:0000256" key="6">
    <source>
        <dbReference type="ARBA" id="ARBA00022989"/>
    </source>
</evidence>
<dbReference type="HOGENOM" id="CLU_076510_0_0_2"/>
<dbReference type="AlphaFoldDB" id="F3KIA9"/>
<organism evidence="9">
    <name type="scientific">Candidatus Nitrosarchaeum limnium SFB1</name>
    <dbReference type="NCBI Taxonomy" id="886738"/>
    <lineage>
        <taxon>Archaea</taxon>
        <taxon>Nitrososphaerota</taxon>
        <taxon>Nitrososphaeria</taxon>
        <taxon>Nitrosopumilales</taxon>
        <taxon>Nitrosopumilaceae</taxon>
        <taxon>Nitrosarchaeum</taxon>
    </lineage>
</organism>
<reference evidence="9" key="1">
    <citation type="journal article" date="2011" name="PLoS ONE">
        <title>Genome of a low-salinity ammonia-oxidizing archaeon determined by single-cell and metagenomic analysis.</title>
        <authorList>
            <person name="Blainey P.C."/>
            <person name="Mosier A.C."/>
            <person name="Potanina A."/>
            <person name="Francis C.A."/>
            <person name="Quake S.R."/>
        </authorList>
    </citation>
    <scope>NUCLEOTIDE SEQUENCE [LARGE SCALE GENOMIC DNA]</scope>
    <source>
        <strain evidence="9">SFB1</strain>
    </source>
</reference>
<evidence type="ECO:0000256" key="4">
    <source>
        <dbReference type="ARBA" id="ARBA00022692"/>
    </source>
</evidence>
<evidence type="ECO:0000256" key="5">
    <source>
        <dbReference type="ARBA" id="ARBA00022801"/>
    </source>
</evidence>
<dbReference type="InterPro" id="IPR026392">
    <property type="entry name" value="Exo/Archaeosortase_dom"/>
</dbReference>
<keyword evidence="5" id="KW-0378">Hydrolase</keyword>
<dbReference type="EMBL" id="AEGP01000018">
    <property type="protein sequence ID" value="EGG42894.1"/>
    <property type="molecule type" value="Genomic_DNA"/>
</dbReference>
<feature type="transmembrane region" description="Helical" evidence="8">
    <location>
        <begin position="38"/>
        <end position="58"/>
    </location>
</feature>
<feature type="transmembrane region" description="Helical" evidence="8">
    <location>
        <begin position="104"/>
        <end position="125"/>
    </location>
</feature>
<name>F3KIA9_9ARCH</name>
<feature type="transmembrane region" description="Helical" evidence="8">
    <location>
        <begin position="237"/>
        <end position="261"/>
    </location>
</feature>
<evidence type="ECO:0000313" key="9">
    <source>
        <dbReference type="EMBL" id="EGG42894.1"/>
    </source>
</evidence>
<dbReference type="GO" id="GO:0008233">
    <property type="term" value="F:peptidase activity"/>
    <property type="evidence" value="ECO:0007669"/>
    <property type="project" value="UniProtKB-KW"/>
</dbReference>
<evidence type="ECO:0000256" key="8">
    <source>
        <dbReference type="SAM" id="Phobius"/>
    </source>
</evidence>
<dbReference type="Proteomes" id="UP000004348">
    <property type="component" value="Chromosome"/>
</dbReference>
<comment type="subcellular location">
    <subcellularLocation>
        <location evidence="1">Cell membrane</location>
        <topology evidence="1">Multi-pass membrane protein</topology>
    </subcellularLocation>
</comment>
<dbReference type="NCBIfam" id="TIGR04297">
    <property type="entry name" value="thauma_sortase"/>
    <property type="match status" value="1"/>
</dbReference>
<evidence type="ECO:0000256" key="7">
    <source>
        <dbReference type="ARBA" id="ARBA00023136"/>
    </source>
</evidence>
<evidence type="ECO:0008006" key="10">
    <source>
        <dbReference type="Google" id="ProtNLM"/>
    </source>
</evidence>
<dbReference type="NCBIfam" id="TIGR04178">
    <property type="entry name" value="exo_archaeo"/>
    <property type="match status" value="1"/>
</dbReference>
<feature type="transmembrane region" description="Helical" evidence="8">
    <location>
        <begin position="63"/>
        <end position="84"/>
    </location>
</feature>
<feature type="transmembrane region" description="Helical" evidence="8">
    <location>
        <begin position="273"/>
        <end position="296"/>
    </location>
</feature>
<dbReference type="GO" id="GO:0006508">
    <property type="term" value="P:proteolysis"/>
    <property type="evidence" value="ECO:0007669"/>
    <property type="project" value="UniProtKB-KW"/>
</dbReference>
<sequence>MLQNRNLLFGIGIISSPILFALIVFPDSFSLSWNQGRGGFLFALVFVVAELIGLKIIISKKRLLSVIPLAAAVIVYIAGLEYGLRDYLLASAEQYNVQLIYSWTWMWDFIVMAIFVVVALSIFFGKRWIRIAPAGPIFLAGSAIILSLDAFFPYDTLGPLQYVVPYLVQTNVWLINVLDLGTATARDNIMFLRGDFGPMVLQVFWPSAGVHSIIIYSLVMGAFLLKMNIPRKRKSIYFGIGIAGTIGINMIRIFSLSWYALKVTTDVKQWEEFHSVAGEIMFLPWLFAFLLIVILIETKRLKKLESQGKSTPKSS</sequence>
<feature type="transmembrane region" description="Helical" evidence="8">
    <location>
        <begin position="7"/>
        <end position="26"/>
    </location>
</feature>
<protein>
    <recommendedName>
        <fullName evidence="10">Thaumarchaeosortase</fullName>
    </recommendedName>
</protein>
<keyword evidence="3" id="KW-0645">Protease</keyword>
<keyword evidence="7 8" id="KW-0472">Membrane</keyword>